<dbReference type="Pfam" id="PF10546">
    <property type="entry name" value="P63C"/>
    <property type="match status" value="1"/>
</dbReference>
<dbReference type="EMBL" id="RBEE01000044">
    <property type="protein sequence ID" value="RNL50165.1"/>
    <property type="molecule type" value="Genomic_DNA"/>
</dbReference>
<evidence type="ECO:0000313" key="3">
    <source>
        <dbReference type="EMBL" id="RNL50165.1"/>
    </source>
</evidence>
<gene>
    <name evidence="3" type="ORF">D7004_18300</name>
</gene>
<feature type="compositionally biased region" description="Basic residues" evidence="1">
    <location>
        <begin position="326"/>
        <end position="335"/>
    </location>
</feature>
<comment type="caution">
    <text evidence="3">The sequence shown here is derived from an EMBL/GenBank/DDBJ whole genome shotgun (WGS) entry which is preliminary data.</text>
</comment>
<protein>
    <recommendedName>
        <fullName evidence="2">Bacteriophage Mx8 p63 C-terminal domain-containing protein</fullName>
    </recommendedName>
</protein>
<dbReference type="InterPro" id="IPR018874">
    <property type="entry name" value="Phage_Mx8_p63_C"/>
</dbReference>
<dbReference type="OrthoDB" id="980305at2"/>
<organism evidence="3 4">
    <name type="scientific">Pedobacter jejuensis</name>
    <dbReference type="NCBI Taxonomy" id="1268550"/>
    <lineage>
        <taxon>Bacteria</taxon>
        <taxon>Pseudomonadati</taxon>
        <taxon>Bacteroidota</taxon>
        <taxon>Sphingobacteriia</taxon>
        <taxon>Sphingobacteriales</taxon>
        <taxon>Sphingobacteriaceae</taxon>
        <taxon>Pedobacter</taxon>
    </lineage>
</organism>
<sequence length="335" mass="37785">MSKILKAEYGSDKTPLIIGEIEIPCYVLSDGTRVLSRNGMQKAIGYKGTSGDWLTNFVGSKAVSKVIKPEISAGLFEVIEFQRNNAGGSATMTYGYEATKLIDFCDALIDLKKAGVLKPNQIVYADQAEIIIRSVAKVGIIALIDEATGYQYKRESNELQVILKTLISDEILAYQKQFQLSFYKEIFKLWNIPFTPENIKRKPRFIGHITNRYVYSNLPKGSFVLEELKKKTPKNEKGNYKVQFHRSLTDIGKEHLKKVLYTVEALASISEDKKAFDRFIQEKYGQKEIPFSDLDDLDNEPDSPKGTPPPKKISSGDTAYDDKFNKALKKGKPKD</sequence>
<proteinExistence type="predicted"/>
<evidence type="ECO:0000313" key="4">
    <source>
        <dbReference type="Proteomes" id="UP000274046"/>
    </source>
</evidence>
<name>A0A3N0BPB1_9SPHI</name>
<reference evidence="3 4" key="1">
    <citation type="submission" date="2018-10" db="EMBL/GenBank/DDBJ databases">
        <title>Genome sequencing of Pedobacter jejuensis TNB23.</title>
        <authorList>
            <person name="Cho Y.-J."/>
            <person name="Cho A."/>
            <person name="Kim O.-S."/>
        </authorList>
    </citation>
    <scope>NUCLEOTIDE SEQUENCE [LARGE SCALE GENOMIC DNA]</scope>
    <source>
        <strain evidence="3 4">TNB23</strain>
    </source>
</reference>
<dbReference type="RefSeq" id="WP_123207278.1">
    <property type="nucleotide sequence ID" value="NZ_RBEE01000044.1"/>
</dbReference>
<feature type="domain" description="Bacteriophage Mx8 p63 C-terminal" evidence="2">
    <location>
        <begin position="162"/>
        <end position="256"/>
    </location>
</feature>
<evidence type="ECO:0000256" key="1">
    <source>
        <dbReference type="SAM" id="MobiDB-lite"/>
    </source>
</evidence>
<accession>A0A3N0BPB1</accession>
<feature type="region of interest" description="Disordered" evidence="1">
    <location>
        <begin position="290"/>
        <end position="335"/>
    </location>
</feature>
<keyword evidence="4" id="KW-1185">Reference proteome</keyword>
<dbReference type="AlphaFoldDB" id="A0A3N0BPB1"/>
<dbReference type="Proteomes" id="UP000274046">
    <property type="component" value="Unassembled WGS sequence"/>
</dbReference>
<evidence type="ECO:0000259" key="2">
    <source>
        <dbReference type="Pfam" id="PF10546"/>
    </source>
</evidence>